<evidence type="ECO:0000313" key="4">
    <source>
        <dbReference type="Proteomes" id="UP001285354"/>
    </source>
</evidence>
<sequence>MERMSCRSRVSRHVGLGTGQFFFTFCSKQASRSGRRLLQPEHQNCGPSLLNEADVQQLVMEKFPIISPLLSGAPWKPVNNTKVKPVLSLPFISSGKHTTPISGCAHPYGKPPPRHSVTATPPVQPTRPPLVKTSPPRSHDSVSSSDKDVFIRKASDTVVEIARLRRDKTARLENLTQLDERISRVELDEANLQREKEELMNKASRDIEAY</sequence>
<feature type="region of interest" description="Disordered" evidence="2">
    <location>
        <begin position="108"/>
        <end position="147"/>
    </location>
</feature>
<evidence type="ECO:0000256" key="1">
    <source>
        <dbReference type="SAM" id="Coils"/>
    </source>
</evidence>
<accession>A0AAD9WF68</accession>
<proteinExistence type="predicted"/>
<gene>
    <name evidence="3" type="ORF">QTJ16_003027</name>
</gene>
<feature type="compositionally biased region" description="Basic and acidic residues" evidence="2">
    <location>
        <begin position="137"/>
        <end position="147"/>
    </location>
</feature>
<protein>
    <submittedName>
        <fullName evidence="3">Uncharacterized protein</fullName>
    </submittedName>
</protein>
<reference evidence="3" key="1">
    <citation type="submission" date="2023-06" db="EMBL/GenBank/DDBJ databases">
        <title>Draft genome of Marssonina rosae.</title>
        <authorList>
            <person name="Cheng Q."/>
        </authorList>
    </citation>
    <scope>NUCLEOTIDE SEQUENCE</scope>
    <source>
        <strain evidence="3">R4</strain>
    </source>
</reference>
<evidence type="ECO:0000256" key="2">
    <source>
        <dbReference type="SAM" id="MobiDB-lite"/>
    </source>
</evidence>
<comment type="caution">
    <text evidence="3">The sequence shown here is derived from an EMBL/GenBank/DDBJ whole genome shotgun (WGS) entry which is preliminary data.</text>
</comment>
<organism evidence="3 4">
    <name type="scientific">Diplocarpon rosae</name>
    <dbReference type="NCBI Taxonomy" id="946125"/>
    <lineage>
        <taxon>Eukaryota</taxon>
        <taxon>Fungi</taxon>
        <taxon>Dikarya</taxon>
        <taxon>Ascomycota</taxon>
        <taxon>Pezizomycotina</taxon>
        <taxon>Leotiomycetes</taxon>
        <taxon>Helotiales</taxon>
        <taxon>Drepanopezizaceae</taxon>
        <taxon>Diplocarpon</taxon>
    </lineage>
</organism>
<keyword evidence="1" id="KW-0175">Coiled coil</keyword>
<dbReference type="EMBL" id="JAUBYV010000004">
    <property type="protein sequence ID" value="KAK2627061.1"/>
    <property type="molecule type" value="Genomic_DNA"/>
</dbReference>
<dbReference type="Proteomes" id="UP001285354">
    <property type="component" value="Unassembled WGS sequence"/>
</dbReference>
<evidence type="ECO:0000313" key="3">
    <source>
        <dbReference type="EMBL" id="KAK2627061.1"/>
    </source>
</evidence>
<keyword evidence="4" id="KW-1185">Reference proteome</keyword>
<dbReference type="AlphaFoldDB" id="A0AAD9WF68"/>
<name>A0AAD9WF68_9HELO</name>
<feature type="coiled-coil region" evidence="1">
    <location>
        <begin position="175"/>
        <end position="209"/>
    </location>
</feature>